<dbReference type="InterPro" id="IPR052175">
    <property type="entry name" value="ComplexI-like_HydComp"/>
</dbReference>
<feature type="transmembrane region" description="Helical" evidence="7">
    <location>
        <begin position="64"/>
        <end position="83"/>
    </location>
</feature>
<sequence>MNLDTLLIYILLIIPVVLSFSYFSNLSQLIGKIGSVIEVIVSFVVLSIPMGVYSHFNINSVNRILVISVSLVYTLSIFFASTYHSKIKESRNLKLHYSLMHLFVFTMLFTLVINDFGLMWIGIEATTASSALLLIIERQKTEIEAAWRYVLIVSTGLTLALISVILIYLNYHTLNSVAIIETGHSPSFILTIAGATALVGFGTKIGIFPMHTWLPDAHGEAPSEISAMFSGILLPVAAYALYRFFLATYTPRLEEIFLIFILATLVFVALIMPSQRNIKRMFAYSTMENMALITLGLITGGLALVGALFIILTHAFGKSGAFFSSGNILNGFGTKKIDEIRGLRNRMPSTSMSLLASSLIVTGAPPFTTFLGEFLIIYQLINNGTIAAVIIIVICLFIISISLIQKVSVMIFDGNADGQEVIQLERTQKYVAGLSVLFAFSIIFVYLGGFL</sequence>
<dbReference type="GO" id="GO:0008137">
    <property type="term" value="F:NADH dehydrogenase (ubiquinone) activity"/>
    <property type="evidence" value="ECO:0007669"/>
    <property type="project" value="InterPro"/>
</dbReference>
<feature type="domain" description="NADH:quinone oxidoreductase/Mrp antiporter transmembrane" evidence="8">
    <location>
        <begin position="115"/>
        <end position="395"/>
    </location>
</feature>
<dbReference type="RefSeq" id="WP_148689847.1">
    <property type="nucleotide sequence ID" value="NZ_LT671858.1"/>
</dbReference>
<evidence type="ECO:0000256" key="3">
    <source>
        <dbReference type="ARBA" id="ARBA00022692"/>
    </source>
</evidence>
<name>A0A1N5UYM4_9ARCH</name>
<feature type="transmembrane region" description="Helical" evidence="7">
    <location>
        <begin position="6"/>
        <end position="24"/>
    </location>
</feature>
<feature type="transmembrane region" description="Helical" evidence="7">
    <location>
        <begin position="95"/>
        <end position="113"/>
    </location>
</feature>
<feature type="transmembrane region" description="Helical" evidence="7">
    <location>
        <begin position="256"/>
        <end position="272"/>
    </location>
</feature>
<dbReference type="Pfam" id="PF00361">
    <property type="entry name" value="Proton_antipo_M"/>
    <property type="match status" value="1"/>
</dbReference>
<feature type="transmembrane region" description="Helical" evidence="7">
    <location>
        <begin position="430"/>
        <end position="450"/>
    </location>
</feature>
<dbReference type="EMBL" id="LT671858">
    <property type="protein sequence ID" value="SIM65921.1"/>
    <property type="molecule type" value="Genomic_DNA"/>
</dbReference>
<feature type="transmembrane region" description="Helical" evidence="7">
    <location>
        <begin position="354"/>
        <end position="378"/>
    </location>
</feature>
<feature type="transmembrane region" description="Helical" evidence="7">
    <location>
        <begin position="189"/>
        <end position="213"/>
    </location>
</feature>
<dbReference type="GeneID" id="41588427"/>
<dbReference type="AlphaFoldDB" id="A0A1N5UYM4"/>
<dbReference type="PANTHER" id="PTHR42682">
    <property type="entry name" value="HYDROGENASE-4 COMPONENT F"/>
    <property type="match status" value="1"/>
</dbReference>
<dbReference type="InterPro" id="IPR001750">
    <property type="entry name" value="ND/Mrp_TM"/>
</dbReference>
<feature type="transmembrane region" description="Helical" evidence="7">
    <location>
        <begin position="292"/>
        <end position="316"/>
    </location>
</feature>
<dbReference type="Proteomes" id="UP000195607">
    <property type="component" value="Chromosome I"/>
</dbReference>
<evidence type="ECO:0000313" key="9">
    <source>
        <dbReference type="EMBL" id="SIM65921.1"/>
    </source>
</evidence>
<feature type="transmembrane region" description="Helical" evidence="7">
    <location>
        <begin position="225"/>
        <end position="244"/>
    </location>
</feature>
<evidence type="ECO:0000259" key="8">
    <source>
        <dbReference type="Pfam" id="PF00361"/>
    </source>
</evidence>
<accession>A0A1N5UYM4</accession>
<keyword evidence="3 7" id="KW-0812">Transmembrane</keyword>
<organism evidence="9 10">
    <name type="scientific">Cuniculiplasma divulgatum</name>
    <dbReference type="NCBI Taxonomy" id="1673428"/>
    <lineage>
        <taxon>Archaea</taxon>
        <taxon>Methanobacteriati</taxon>
        <taxon>Thermoplasmatota</taxon>
        <taxon>Thermoplasmata</taxon>
        <taxon>Thermoplasmatales</taxon>
        <taxon>Cuniculiplasmataceae</taxon>
        <taxon>Cuniculiplasma</taxon>
    </lineage>
</organism>
<protein>
    <submittedName>
        <fullName evidence="9">Hydrogenase 4 subunit F</fullName>
    </submittedName>
</protein>
<evidence type="ECO:0000256" key="4">
    <source>
        <dbReference type="ARBA" id="ARBA00022989"/>
    </source>
</evidence>
<dbReference type="GO" id="GO:0016491">
    <property type="term" value="F:oxidoreductase activity"/>
    <property type="evidence" value="ECO:0007669"/>
    <property type="project" value="UniProtKB-KW"/>
</dbReference>
<evidence type="ECO:0000256" key="1">
    <source>
        <dbReference type="ARBA" id="ARBA00004651"/>
    </source>
</evidence>
<keyword evidence="6 7" id="KW-0472">Membrane</keyword>
<keyword evidence="4 7" id="KW-1133">Transmembrane helix</keyword>
<evidence type="ECO:0000256" key="7">
    <source>
        <dbReference type="SAM" id="Phobius"/>
    </source>
</evidence>
<keyword evidence="2" id="KW-1003">Cell membrane</keyword>
<feature type="transmembrane region" description="Helical" evidence="7">
    <location>
        <begin position="385"/>
        <end position="404"/>
    </location>
</feature>
<dbReference type="PRINTS" id="PR01437">
    <property type="entry name" value="NUOXDRDTASE4"/>
</dbReference>
<dbReference type="GO" id="GO:0042773">
    <property type="term" value="P:ATP synthesis coupled electron transport"/>
    <property type="evidence" value="ECO:0007669"/>
    <property type="project" value="InterPro"/>
</dbReference>
<dbReference type="PANTHER" id="PTHR42682:SF5">
    <property type="entry name" value="HYDROGENASE-4 COMPONENT F"/>
    <property type="match status" value="1"/>
</dbReference>
<feature type="transmembrane region" description="Helical" evidence="7">
    <location>
        <begin position="36"/>
        <end position="58"/>
    </location>
</feature>
<evidence type="ECO:0000256" key="2">
    <source>
        <dbReference type="ARBA" id="ARBA00022475"/>
    </source>
</evidence>
<reference evidence="9 10" key="1">
    <citation type="submission" date="2016-04" db="EMBL/GenBank/DDBJ databases">
        <authorList>
            <person name="Evans L.H."/>
            <person name="Alamgir A."/>
            <person name="Owens N."/>
            <person name="Weber N.D."/>
            <person name="Virtaneva K."/>
            <person name="Barbian K."/>
            <person name="Babar A."/>
            <person name="Rosenke K."/>
        </authorList>
    </citation>
    <scope>NUCLEOTIDE SEQUENCE [LARGE SCALE GENOMIC DNA]</scope>
    <source>
        <strain evidence="10">S5(T) (JCM 30642 \VKM B-2941)</strain>
    </source>
</reference>
<dbReference type="InterPro" id="IPR003918">
    <property type="entry name" value="NADH_UbQ_OxRdtase"/>
</dbReference>
<dbReference type="GO" id="GO:0005886">
    <property type="term" value="C:plasma membrane"/>
    <property type="evidence" value="ECO:0007669"/>
    <property type="project" value="UniProtKB-SubCell"/>
</dbReference>
<evidence type="ECO:0000313" key="10">
    <source>
        <dbReference type="Proteomes" id="UP000195607"/>
    </source>
</evidence>
<keyword evidence="5" id="KW-0560">Oxidoreductase</keyword>
<evidence type="ECO:0000256" key="5">
    <source>
        <dbReference type="ARBA" id="ARBA00023002"/>
    </source>
</evidence>
<proteinExistence type="predicted"/>
<evidence type="ECO:0000256" key="6">
    <source>
        <dbReference type="ARBA" id="ARBA00023136"/>
    </source>
</evidence>
<feature type="transmembrane region" description="Helical" evidence="7">
    <location>
        <begin position="149"/>
        <end position="169"/>
    </location>
</feature>
<comment type="subcellular location">
    <subcellularLocation>
        <location evidence="1">Cell membrane</location>
        <topology evidence="1">Multi-pass membrane protein</topology>
    </subcellularLocation>
</comment>
<gene>
    <name evidence="9" type="ORF">CSP5_1168</name>
</gene>